<feature type="transmembrane region" description="Helical" evidence="1">
    <location>
        <begin position="213"/>
        <end position="238"/>
    </location>
</feature>
<organism evidence="3 4">
    <name type="scientific">Candidatus Pseudobacter hemicellulosilyticus</name>
    <dbReference type="NCBI Taxonomy" id="3121375"/>
    <lineage>
        <taxon>Bacteria</taxon>
        <taxon>Pseudomonadati</taxon>
        <taxon>Bacteroidota</taxon>
        <taxon>Chitinophagia</taxon>
        <taxon>Chitinophagales</taxon>
        <taxon>Chitinophagaceae</taxon>
        <taxon>Pseudobacter</taxon>
    </lineage>
</organism>
<dbReference type="GO" id="GO:0004175">
    <property type="term" value="F:endopeptidase activity"/>
    <property type="evidence" value="ECO:0007669"/>
    <property type="project" value="UniProtKB-ARBA"/>
</dbReference>
<protein>
    <submittedName>
        <fullName evidence="3">CPBP family intramembrane metalloprotease</fullName>
    </submittedName>
</protein>
<evidence type="ECO:0000313" key="4">
    <source>
        <dbReference type="Proteomes" id="UP001220610"/>
    </source>
</evidence>
<feature type="transmembrane region" description="Helical" evidence="1">
    <location>
        <begin position="53"/>
        <end position="74"/>
    </location>
</feature>
<feature type="transmembrane region" description="Helical" evidence="1">
    <location>
        <begin position="163"/>
        <end position="182"/>
    </location>
</feature>
<evidence type="ECO:0000259" key="2">
    <source>
        <dbReference type="Pfam" id="PF02517"/>
    </source>
</evidence>
<dbReference type="GO" id="GO:0008237">
    <property type="term" value="F:metallopeptidase activity"/>
    <property type="evidence" value="ECO:0007669"/>
    <property type="project" value="UniProtKB-KW"/>
</dbReference>
<evidence type="ECO:0000313" key="3">
    <source>
        <dbReference type="EMBL" id="WEK34005.1"/>
    </source>
</evidence>
<keyword evidence="3" id="KW-0645">Protease</keyword>
<dbReference type="InterPro" id="IPR003675">
    <property type="entry name" value="Rce1/LyrA-like_dom"/>
</dbReference>
<dbReference type="EMBL" id="CP119311">
    <property type="protein sequence ID" value="WEK34005.1"/>
    <property type="molecule type" value="Genomic_DNA"/>
</dbReference>
<sequence length="308" mass="35353">MRNIVGYLRSYFQSIHPAAALLTTLVTAIFIAINYSLQLEDRLMNIPHYGIRFLAFTGLFFLVFGSAWALQYIFQPHKLRITPSFFVLLFLAPAVFALKVTLDWLTRGITLPLGYPWSQYWYMVLNWPLKCAVVLGIIHLYWRMAKRRPPVAGLLFQRFNARPYAILLLLMVPLVAFASTQADFLQTYPKMQRIDFLKDHVSSMTGWRILYEISYGIDFLTIETFFRGFLVLAFARYAGRSVILPMAAFYCAIHFGKPLFECISSYFGGMILGVVVYHTKNIWGGLIVHLGIAWLMELGGTIGQLYSH</sequence>
<evidence type="ECO:0000256" key="1">
    <source>
        <dbReference type="SAM" id="Phobius"/>
    </source>
</evidence>
<dbReference type="AlphaFoldDB" id="A0AAJ5WT54"/>
<name>A0AAJ5WT54_9BACT</name>
<keyword evidence="3" id="KW-0378">Hydrolase</keyword>
<accession>A0AAJ5WT54</accession>
<reference evidence="3" key="1">
    <citation type="submission" date="2023-03" db="EMBL/GenBank/DDBJ databases">
        <title>Andean soil-derived lignocellulolytic bacterial consortium as a source of novel taxa and putative plastic-active enzymes.</title>
        <authorList>
            <person name="Diaz-Garcia L."/>
            <person name="Chuvochina M."/>
            <person name="Feuerriegel G."/>
            <person name="Bunk B."/>
            <person name="Sproer C."/>
            <person name="Streit W.R."/>
            <person name="Rodriguez L.M."/>
            <person name="Overmann J."/>
            <person name="Jimenez D.J."/>
        </authorList>
    </citation>
    <scope>NUCLEOTIDE SEQUENCE</scope>
    <source>
        <strain evidence="3">MAG 7</strain>
    </source>
</reference>
<dbReference type="Pfam" id="PF02517">
    <property type="entry name" value="Rce1-like"/>
    <property type="match status" value="1"/>
</dbReference>
<keyword evidence="1" id="KW-0472">Membrane</keyword>
<keyword evidence="1" id="KW-1133">Transmembrane helix</keyword>
<keyword evidence="3" id="KW-0482">Metalloprotease</keyword>
<feature type="transmembrane region" description="Helical" evidence="1">
    <location>
        <begin position="120"/>
        <end position="142"/>
    </location>
</feature>
<feature type="domain" description="CAAX prenyl protease 2/Lysostaphin resistance protein A-like" evidence="2">
    <location>
        <begin position="220"/>
        <end position="293"/>
    </location>
</feature>
<dbReference type="Proteomes" id="UP001220610">
    <property type="component" value="Chromosome"/>
</dbReference>
<feature type="transmembrane region" description="Helical" evidence="1">
    <location>
        <begin position="12"/>
        <end position="33"/>
    </location>
</feature>
<proteinExistence type="predicted"/>
<keyword evidence="1" id="KW-0812">Transmembrane</keyword>
<feature type="transmembrane region" description="Helical" evidence="1">
    <location>
        <begin position="259"/>
        <end position="277"/>
    </location>
</feature>
<dbReference type="GO" id="GO:0080120">
    <property type="term" value="P:CAAX-box protein maturation"/>
    <property type="evidence" value="ECO:0007669"/>
    <property type="project" value="UniProtKB-ARBA"/>
</dbReference>
<feature type="transmembrane region" description="Helical" evidence="1">
    <location>
        <begin position="81"/>
        <end position="100"/>
    </location>
</feature>
<feature type="transmembrane region" description="Helical" evidence="1">
    <location>
        <begin position="283"/>
        <end position="306"/>
    </location>
</feature>
<gene>
    <name evidence="3" type="ORF">P0Y53_16075</name>
</gene>